<dbReference type="Proteomes" id="UP000886070">
    <property type="component" value="Unassembled WGS sequence"/>
</dbReference>
<dbReference type="PANTHER" id="PTHR43537:SF24">
    <property type="entry name" value="GLUCONATE OPERON TRANSCRIPTIONAL REPRESSOR"/>
    <property type="match status" value="1"/>
</dbReference>
<feature type="domain" description="HTH gntR-type" evidence="4">
    <location>
        <begin position="4"/>
        <end position="71"/>
    </location>
</feature>
<dbReference type="Gene3D" id="1.20.120.530">
    <property type="entry name" value="GntR ligand-binding domain-like"/>
    <property type="match status" value="1"/>
</dbReference>
<dbReference type="GO" id="GO:0003700">
    <property type="term" value="F:DNA-binding transcription factor activity"/>
    <property type="evidence" value="ECO:0007669"/>
    <property type="project" value="InterPro"/>
</dbReference>
<feature type="non-terminal residue" evidence="5">
    <location>
        <position position="183"/>
    </location>
</feature>
<dbReference type="AlphaFoldDB" id="A0A7V5HZV7"/>
<keyword evidence="2" id="KW-0238">DNA-binding</keyword>
<dbReference type="Pfam" id="PF07729">
    <property type="entry name" value="FCD"/>
    <property type="match status" value="1"/>
</dbReference>
<keyword evidence="3" id="KW-0804">Transcription</keyword>
<dbReference type="SMART" id="SM00345">
    <property type="entry name" value="HTH_GNTR"/>
    <property type="match status" value="1"/>
</dbReference>
<dbReference type="InterPro" id="IPR008920">
    <property type="entry name" value="TF_FadR/GntR_C"/>
</dbReference>
<dbReference type="InterPro" id="IPR036388">
    <property type="entry name" value="WH-like_DNA-bd_sf"/>
</dbReference>
<dbReference type="SUPFAM" id="SSF46785">
    <property type="entry name" value="Winged helix' DNA-binding domain"/>
    <property type="match status" value="1"/>
</dbReference>
<dbReference type="CDD" id="cd07377">
    <property type="entry name" value="WHTH_GntR"/>
    <property type="match status" value="1"/>
</dbReference>
<evidence type="ECO:0000259" key="4">
    <source>
        <dbReference type="PROSITE" id="PS50949"/>
    </source>
</evidence>
<protein>
    <submittedName>
        <fullName evidence="5">GntR family transcriptional regulator</fullName>
    </submittedName>
</protein>
<dbReference type="InterPro" id="IPR000524">
    <property type="entry name" value="Tscrpt_reg_HTH_GntR"/>
</dbReference>
<evidence type="ECO:0000256" key="1">
    <source>
        <dbReference type="ARBA" id="ARBA00023015"/>
    </source>
</evidence>
<reference evidence="5" key="1">
    <citation type="journal article" date="2020" name="mSystems">
        <title>Genome- and Community-Level Interaction Insights into Carbon Utilization and Element Cycling Functions of Hydrothermarchaeota in Hydrothermal Sediment.</title>
        <authorList>
            <person name="Zhou Z."/>
            <person name="Liu Y."/>
            <person name="Xu W."/>
            <person name="Pan J."/>
            <person name="Luo Z.H."/>
            <person name="Li M."/>
        </authorList>
    </citation>
    <scope>NUCLEOTIDE SEQUENCE [LARGE SCALE GENOMIC DNA]</scope>
    <source>
        <strain evidence="5">HyVt-92</strain>
    </source>
</reference>
<dbReference type="InterPro" id="IPR036390">
    <property type="entry name" value="WH_DNA-bd_sf"/>
</dbReference>
<accession>A0A7V5HZV7</accession>
<comment type="caution">
    <text evidence="5">The sequence shown here is derived from an EMBL/GenBank/DDBJ whole genome shotgun (WGS) entry which is preliminary data.</text>
</comment>
<gene>
    <name evidence="5" type="ORF">ENL39_05615</name>
</gene>
<dbReference type="Gene3D" id="1.10.10.10">
    <property type="entry name" value="Winged helix-like DNA-binding domain superfamily/Winged helix DNA-binding domain"/>
    <property type="match status" value="1"/>
</dbReference>
<keyword evidence="1" id="KW-0805">Transcription regulation</keyword>
<dbReference type="SUPFAM" id="SSF48008">
    <property type="entry name" value="GntR ligand-binding domain-like"/>
    <property type="match status" value="1"/>
</dbReference>
<evidence type="ECO:0000313" key="5">
    <source>
        <dbReference type="EMBL" id="HHF98944.1"/>
    </source>
</evidence>
<sequence length="183" mass="21627">MLKNGLVDQIYNIIKDKIINLEFGFGERIDIQKIAEEFGISQTPVREALNRLAKDKLVTISPRKGYYVTEMSLEDVQEIYEIRKIFEIYALEDGMENINFNELEKLKKKMKKELQGKITNGKRKIKFETDKKLHLLIVDSCKNRKLKEMYSQIHDFIKIFQRINPGFKETLEEHMALIDTILK</sequence>
<dbReference type="Pfam" id="PF00392">
    <property type="entry name" value="GntR"/>
    <property type="match status" value="1"/>
</dbReference>
<dbReference type="PROSITE" id="PS50949">
    <property type="entry name" value="HTH_GNTR"/>
    <property type="match status" value="1"/>
</dbReference>
<evidence type="ECO:0000256" key="3">
    <source>
        <dbReference type="ARBA" id="ARBA00023163"/>
    </source>
</evidence>
<evidence type="ECO:0000256" key="2">
    <source>
        <dbReference type="ARBA" id="ARBA00023125"/>
    </source>
</evidence>
<dbReference type="InterPro" id="IPR011711">
    <property type="entry name" value="GntR_C"/>
</dbReference>
<dbReference type="GO" id="GO:0003677">
    <property type="term" value="F:DNA binding"/>
    <property type="evidence" value="ECO:0007669"/>
    <property type="project" value="UniProtKB-KW"/>
</dbReference>
<proteinExistence type="predicted"/>
<organism evidence="5">
    <name type="scientific">Aerophobetes bacterium</name>
    <dbReference type="NCBI Taxonomy" id="2030807"/>
    <lineage>
        <taxon>Bacteria</taxon>
        <taxon>Candidatus Aerophobota</taxon>
    </lineage>
</organism>
<dbReference type="EMBL" id="DRTT01000151">
    <property type="protein sequence ID" value="HHF98944.1"/>
    <property type="molecule type" value="Genomic_DNA"/>
</dbReference>
<name>A0A7V5HZV7_UNCAE</name>
<dbReference type="PANTHER" id="PTHR43537">
    <property type="entry name" value="TRANSCRIPTIONAL REGULATOR, GNTR FAMILY"/>
    <property type="match status" value="1"/>
</dbReference>